<sequence>MKIAAFNVKNLGVRKLNKDIVRKNLIKIVSRYSVVVLLEVRDPNGRALNKFLTELNRQKKYSCCNAEHTILGRHSHREQFVFFYRYNHLTFICFIDVSHENEDVLAREPFIVQFRRLVKKLVLIPVHTKPKDAEHELRALHNVVQDARRRWGTNSIMILGDFNADGRYLSNTKRTNIRMSSRPYLWLIDEDADTTTSDLNDHTYDRIVVFGKRMNDAVVPDSAKPFDFKRAYHLTDDTYEEENEDVLAREPFIVMFECPNTGLYVYMIFASDQSDLVLPFQDKHLNPFTMI</sequence>
<reference evidence="8" key="2">
    <citation type="submission" date="2025-09" db="UniProtKB">
        <authorList>
            <consortium name="Ensembl"/>
        </authorList>
    </citation>
    <scope>IDENTIFICATION</scope>
</reference>
<evidence type="ECO:0000313" key="8">
    <source>
        <dbReference type="Ensembl" id="ENSNBRP00000009963.1"/>
    </source>
</evidence>
<evidence type="ECO:0000259" key="7">
    <source>
        <dbReference type="Pfam" id="PF03372"/>
    </source>
</evidence>
<dbReference type="InterPro" id="IPR036691">
    <property type="entry name" value="Endo/exonu/phosph_ase_sf"/>
</dbReference>
<name>A0A3Q4GSB4_NEOBR</name>
<dbReference type="SMART" id="SM00476">
    <property type="entry name" value="DNaseIc"/>
    <property type="match status" value="1"/>
</dbReference>
<dbReference type="GO" id="GO:0005634">
    <property type="term" value="C:nucleus"/>
    <property type="evidence" value="ECO:0007669"/>
    <property type="project" value="TreeGrafter"/>
</dbReference>
<evidence type="ECO:0000256" key="2">
    <source>
        <dbReference type="ARBA" id="ARBA00022722"/>
    </source>
</evidence>
<evidence type="ECO:0000256" key="6">
    <source>
        <dbReference type="PIRSR" id="PIRSR000988-1"/>
    </source>
</evidence>
<dbReference type="Pfam" id="PF03372">
    <property type="entry name" value="Exo_endo_phos"/>
    <property type="match status" value="1"/>
</dbReference>
<dbReference type="Bgee" id="ENSNBRG00000007673">
    <property type="expression patterns" value="Expressed in zone of skin and 5 other cell types or tissues"/>
</dbReference>
<feature type="active site" evidence="6">
    <location>
        <position position="78"/>
    </location>
</feature>
<evidence type="ECO:0000256" key="4">
    <source>
        <dbReference type="ARBA" id="ARBA00022801"/>
    </source>
</evidence>
<evidence type="ECO:0000313" key="9">
    <source>
        <dbReference type="Proteomes" id="UP000261580"/>
    </source>
</evidence>
<dbReference type="GO" id="GO:0006308">
    <property type="term" value="P:DNA catabolic process"/>
    <property type="evidence" value="ECO:0007669"/>
    <property type="project" value="InterPro"/>
</dbReference>
<dbReference type="SUPFAM" id="SSF56219">
    <property type="entry name" value="DNase I-like"/>
    <property type="match status" value="1"/>
</dbReference>
<keyword evidence="2 5" id="KW-0540">Nuclease</keyword>
<dbReference type="AlphaFoldDB" id="A0A3Q4GSB4"/>
<dbReference type="InterPro" id="IPR005135">
    <property type="entry name" value="Endo/exonuclease/phosphatase"/>
</dbReference>
<evidence type="ECO:0000256" key="1">
    <source>
        <dbReference type="ARBA" id="ARBA00007359"/>
    </source>
</evidence>
<keyword evidence="3 5" id="KW-0255">Endonuclease</keyword>
<dbReference type="Gene3D" id="3.60.10.10">
    <property type="entry name" value="Endonuclease/exonuclease/phosphatase"/>
    <property type="match status" value="1"/>
</dbReference>
<proteinExistence type="inferred from homology"/>
<comment type="similarity">
    <text evidence="1 5">Belongs to the DNase I family.</text>
</comment>
<dbReference type="PRINTS" id="PR00130">
    <property type="entry name" value="DNASEI"/>
</dbReference>
<protein>
    <recommendedName>
        <fullName evidence="5">Deoxyribonuclease</fullName>
    </recommendedName>
</protein>
<organism evidence="8 9">
    <name type="scientific">Neolamprologus brichardi</name>
    <name type="common">Fairy cichlid</name>
    <name type="synonym">Lamprologus brichardi</name>
    <dbReference type="NCBI Taxonomy" id="32507"/>
    <lineage>
        <taxon>Eukaryota</taxon>
        <taxon>Metazoa</taxon>
        <taxon>Chordata</taxon>
        <taxon>Craniata</taxon>
        <taxon>Vertebrata</taxon>
        <taxon>Euteleostomi</taxon>
        <taxon>Actinopterygii</taxon>
        <taxon>Neopterygii</taxon>
        <taxon>Teleostei</taxon>
        <taxon>Neoteleostei</taxon>
        <taxon>Acanthomorphata</taxon>
        <taxon>Ovalentaria</taxon>
        <taxon>Cichlomorphae</taxon>
        <taxon>Cichliformes</taxon>
        <taxon>Cichlidae</taxon>
        <taxon>African cichlids</taxon>
        <taxon>Pseudocrenilabrinae</taxon>
        <taxon>Lamprologini</taxon>
        <taxon>Neolamprologus</taxon>
    </lineage>
</organism>
<evidence type="ECO:0000256" key="5">
    <source>
        <dbReference type="PIRNR" id="PIRNR000988"/>
    </source>
</evidence>
<feature type="active site" evidence="6">
    <location>
        <position position="127"/>
    </location>
</feature>
<dbReference type="GO" id="GO:0003677">
    <property type="term" value="F:DNA binding"/>
    <property type="evidence" value="ECO:0007669"/>
    <property type="project" value="TreeGrafter"/>
</dbReference>
<keyword evidence="4 5" id="KW-0378">Hydrolase</keyword>
<dbReference type="InterPro" id="IPR016202">
    <property type="entry name" value="DNase_I"/>
</dbReference>
<dbReference type="GeneTree" id="ENSGT00950000182846"/>
<reference evidence="8" key="1">
    <citation type="submission" date="2025-08" db="UniProtKB">
        <authorList>
            <consortium name="Ensembl"/>
        </authorList>
    </citation>
    <scope>IDENTIFICATION</scope>
</reference>
<feature type="domain" description="Endonuclease/exonuclease/phosphatase" evidence="7">
    <location>
        <begin position="5"/>
        <end position="181"/>
    </location>
</feature>
<dbReference type="PANTHER" id="PTHR11371:SF26">
    <property type="entry name" value="DEOXYRIBONUCLEASE"/>
    <property type="match status" value="1"/>
</dbReference>
<dbReference type="Ensembl" id="ENSNBRT00000010240.1">
    <property type="protein sequence ID" value="ENSNBRP00000009963.1"/>
    <property type="gene ID" value="ENSNBRG00000007673.1"/>
</dbReference>
<dbReference type="GO" id="GO:0004530">
    <property type="term" value="F:deoxyribonuclease I activity"/>
    <property type="evidence" value="ECO:0007669"/>
    <property type="project" value="TreeGrafter"/>
</dbReference>
<dbReference type="PIRSF" id="PIRSF000988">
    <property type="entry name" value="DNase_I_euk"/>
    <property type="match status" value="1"/>
</dbReference>
<dbReference type="PANTHER" id="PTHR11371">
    <property type="entry name" value="DEOXYRIBONUCLEASE"/>
    <property type="match status" value="1"/>
</dbReference>
<dbReference type="Proteomes" id="UP000261580">
    <property type="component" value="Unassembled WGS sequence"/>
</dbReference>
<accession>A0A3Q4GSB4</accession>
<evidence type="ECO:0000256" key="3">
    <source>
        <dbReference type="ARBA" id="ARBA00022759"/>
    </source>
</evidence>
<keyword evidence="9" id="KW-1185">Reference proteome</keyword>